<dbReference type="EMBL" id="CP058555">
    <property type="protein sequence ID" value="QMV69714.1"/>
    <property type="molecule type" value="Genomic_DNA"/>
</dbReference>
<dbReference type="Proteomes" id="UP000515450">
    <property type="component" value="Chromosome"/>
</dbReference>
<protein>
    <submittedName>
        <fullName evidence="1">Uncharacterized protein</fullName>
    </submittedName>
</protein>
<dbReference type="AlphaFoldDB" id="A0A7G5E6T9"/>
<reference evidence="1 2" key="1">
    <citation type="journal article" date="2020" name="G3 (Bethesda)">
        <title>CeMbio - The Caenorhabditis elegans Microbiome Resource.</title>
        <authorList>
            <person name="Dirksen P."/>
            <person name="Assie A."/>
            <person name="Zimmermann J."/>
            <person name="Zhang F."/>
            <person name="Tietje A.M."/>
            <person name="Marsh S.A."/>
            <person name="Felix M.A."/>
            <person name="Shapira M."/>
            <person name="Kaleta C."/>
            <person name="Schulenburg H."/>
            <person name="Samuel B."/>
        </authorList>
    </citation>
    <scope>NUCLEOTIDE SEQUENCE [LARGE SCALE GENOMIC DNA]</scope>
    <source>
        <strain evidence="1 2">BIGb0170</strain>
    </source>
</reference>
<proteinExistence type="predicted"/>
<sequence length="475" mass="49537">MQRKKLHIKRNFAVYFLGLFSFYGHRTYAQTTTSITLPQANIQARTDYNTTINAGTYNSVITLLPSFSVKSTAANFTSTTSGSFPASLVHMKLSSIGSLVLLGLGTNNEVALSTSGGVLYAAVASVASGAVTANARIATASQTWTSGVFTDDVSFYTQGLLAGSISPASFTLSITIPGFISPPSSIGTTNIAVNDLSFYRSVNGISASQVIPVSSTVPYVPSIRSSSAQFSFSTTFANNASPVSPVSTVSASLSGVATATSAILSTSDQTLTSAAGIAVPANNSSSITHTYAISTAFLKSNFIQAGTYTVPLTYTWNKSSSATYPTTPVQAQASGNLTIAVSDLGEIIANQQSVNLPFTTTSNYVNGVSTNMPTHIKLSKTTPYNLYVRATSSSFTSGVNSIPLSVLRIGPMTGQTGVNTVTLSTTAQQLIQNADPVIDRTLDMQYSIPASQTSNLFGKPAGTYTANIIYSFVAP</sequence>
<evidence type="ECO:0000313" key="2">
    <source>
        <dbReference type="Proteomes" id="UP000515450"/>
    </source>
</evidence>
<organism evidence="1 2">
    <name type="scientific">Sphingobacterium paramultivorum</name>
    <dbReference type="NCBI Taxonomy" id="2886510"/>
    <lineage>
        <taxon>Bacteria</taxon>
        <taxon>Pseudomonadati</taxon>
        <taxon>Bacteroidota</taxon>
        <taxon>Sphingobacteriia</taxon>
        <taxon>Sphingobacteriales</taxon>
        <taxon>Sphingobacteriaceae</taxon>
        <taxon>Sphingobacterium</taxon>
    </lineage>
</organism>
<keyword evidence="2" id="KW-1185">Reference proteome</keyword>
<evidence type="ECO:0000313" key="1">
    <source>
        <dbReference type="EMBL" id="QMV69714.1"/>
    </source>
</evidence>
<accession>A0A7G5E6T9</accession>
<name>A0A7G5E6T9_9SPHI</name>
<dbReference type="RefSeq" id="WP_182330437.1">
    <property type="nucleotide sequence ID" value="NZ_CP058555.1"/>
</dbReference>
<gene>
    <name evidence="1" type="ORF">HS960_19555</name>
</gene>